<sequence length="114" mass="12691">EMKEREESLHKSSNSCGAEKETEEPFITHKISQLSINALWHRLEVIISAFFSSLVAIVLGWIDVDANTFSAALFLLLLILAQAAYFTILASLLLFDALIAVFSLSEEQLNAFSK</sequence>
<comment type="caution">
    <text evidence="3">The sequence shown here is derived from an EMBL/GenBank/DDBJ whole genome shotgun (WGS) entry which is preliminary data.</text>
</comment>
<evidence type="ECO:0000256" key="2">
    <source>
        <dbReference type="SAM" id="Phobius"/>
    </source>
</evidence>
<dbReference type="EMBL" id="BTSY01000004">
    <property type="protein sequence ID" value="GMT25853.1"/>
    <property type="molecule type" value="Genomic_DNA"/>
</dbReference>
<keyword evidence="4" id="KW-1185">Reference proteome</keyword>
<reference evidence="3" key="1">
    <citation type="submission" date="2023-10" db="EMBL/GenBank/DDBJ databases">
        <title>Genome assembly of Pristionchus species.</title>
        <authorList>
            <person name="Yoshida K."/>
            <person name="Sommer R.J."/>
        </authorList>
    </citation>
    <scope>NUCLEOTIDE SEQUENCE</scope>
    <source>
        <strain evidence="3">RS5133</strain>
    </source>
</reference>
<dbReference type="Proteomes" id="UP001432322">
    <property type="component" value="Unassembled WGS sequence"/>
</dbReference>
<dbReference type="AlphaFoldDB" id="A0AAV5W547"/>
<gene>
    <name evidence="3" type="ORF">PFISCL1PPCAC_17150</name>
</gene>
<evidence type="ECO:0000313" key="4">
    <source>
        <dbReference type="Proteomes" id="UP001432322"/>
    </source>
</evidence>
<accession>A0AAV5W547</accession>
<feature type="compositionally biased region" description="Basic and acidic residues" evidence="1">
    <location>
        <begin position="1"/>
        <end position="10"/>
    </location>
</feature>
<name>A0AAV5W547_9BILA</name>
<protein>
    <submittedName>
        <fullName evidence="3">Uncharacterized protein</fullName>
    </submittedName>
</protein>
<feature type="non-terminal residue" evidence="3">
    <location>
        <position position="1"/>
    </location>
</feature>
<proteinExistence type="predicted"/>
<feature type="region of interest" description="Disordered" evidence="1">
    <location>
        <begin position="1"/>
        <end position="23"/>
    </location>
</feature>
<evidence type="ECO:0000313" key="3">
    <source>
        <dbReference type="EMBL" id="GMT25853.1"/>
    </source>
</evidence>
<organism evidence="3 4">
    <name type="scientific">Pristionchus fissidentatus</name>
    <dbReference type="NCBI Taxonomy" id="1538716"/>
    <lineage>
        <taxon>Eukaryota</taxon>
        <taxon>Metazoa</taxon>
        <taxon>Ecdysozoa</taxon>
        <taxon>Nematoda</taxon>
        <taxon>Chromadorea</taxon>
        <taxon>Rhabditida</taxon>
        <taxon>Rhabditina</taxon>
        <taxon>Diplogasteromorpha</taxon>
        <taxon>Diplogasteroidea</taxon>
        <taxon>Neodiplogasteridae</taxon>
        <taxon>Pristionchus</taxon>
    </lineage>
</organism>
<keyword evidence="2" id="KW-1133">Transmembrane helix</keyword>
<feature type="transmembrane region" description="Helical" evidence="2">
    <location>
        <begin position="43"/>
        <end position="62"/>
    </location>
</feature>
<keyword evidence="2" id="KW-0812">Transmembrane</keyword>
<evidence type="ECO:0000256" key="1">
    <source>
        <dbReference type="SAM" id="MobiDB-lite"/>
    </source>
</evidence>
<keyword evidence="2" id="KW-0472">Membrane</keyword>
<feature type="transmembrane region" description="Helical" evidence="2">
    <location>
        <begin position="74"/>
        <end position="104"/>
    </location>
</feature>